<keyword evidence="2" id="KW-1185">Reference proteome</keyword>
<dbReference type="PANTHER" id="PTHR33332">
    <property type="entry name" value="REVERSE TRANSCRIPTASE DOMAIN-CONTAINING PROTEIN"/>
    <property type="match status" value="1"/>
</dbReference>
<protein>
    <recommendedName>
        <fullName evidence="3">Rna-directed dna polymerase from mobile element jockey-like</fullName>
    </recommendedName>
</protein>
<dbReference type="Proteomes" id="UP001333110">
    <property type="component" value="Unassembled WGS sequence"/>
</dbReference>
<sequence>MLHPSPKEERQSGNYRPVSINSITRKIIEQVLLEVVYGNRKEKMGSILGRVLLNVFVNDLEEEMECTVFKSADDTKVGHAVDMLEGRAAIQIDLDRLEEWADRNLMKISEEKCKVLHL</sequence>
<reference evidence="1 2" key="1">
    <citation type="journal article" date="2023" name="J. Hered.">
        <title>Chromosome-level genome of the wood stork (Mycteria americana) provides insight into avian chromosome evolution.</title>
        <authorList>
            <person name="Flamio R. Jr."/>
            <person name="Ramstad K.M."/>
        </authorList>
    </citation>
    <scope>NUCLEOTIDE SEQUENCE [LARGE SCALE GENOMIC DNA]</scope>
    <source>
        <strain evidence="1">JAX WOST 10</strain>
    </source>
</reference>
<comment type="caution">
    <text evidence="1">The sequence shown here is derived from an EMBL/GenBank/DDBJ whole genome shotgun (WGS) entry which is preliminary data.</text>
</comment>
<gene>
    <name evidence="1" type="ORF">QYF61_027464</name>
</gene>
<evidence type="ECO:0000313" key="1">
    <source>
        <dbReference type="EMBL" id="KAK4825434.1"/>
    </source>
</evidence>
<proteinExistence type="predicted"/>
<name>A0AAN7NFW2_MYCAM</name>
<evidence type="ECO:0000313" key="2">
    <source>
        <dbReference type="Proteomes" id="UP001333110"/>
    </source>
</evidence>
<dbReference type="AlphaFoldDB" id="A0AAN7NFW2"/>
<dbReference type="EMBL" id="JAUNZN010000003">
    <property type="protein sequence ID" value="KAK4825434.1"/>
    <property type="molecule type" value="Genomic_DNA"/>
</dbReference>
<accession>A0AAN7NFW2</accession>
<evidence type="ECO:0008006" key="3">
    <source>
        <dbReference type="Google" id="ProtNLM"/>
    </source>
</evidence>
<organism evidence="1 2">
    <name type="scientific">Mycteria americana</name>
    <name type="common">Wood stork</name>
    <dbReference type="NCBI Taxonomy" id="33587"/>
    <lineage>
        <taxon>Eukaryota</taxon>
        <taxon>Metazoa</taxon>
        <taxon>Chordata</taxon>
        <taxon>Craniata</taxon>
        <taxon>Vertebrata</taxon>
        <taxon>Euteleostomi</taxon>
        <taxon>Archelosauria</taxon>
        <taxon>Archosauria</taxon>
        <taxon>Dinosauria</taxon>
        <taxon>Saurischia</taxon>
        <taxon>Theropoda</taxon>
        <taxon>Coelurosauria</taxon>
        <taxon>Aves</taxon>
        <taxon>Neognathae</taxon>
        <taxon>Neoaves</taxon>
        <taxon>Aequornithes</taxon>
        <taxon>Ciconiiformes</taxon>
        <taxon>Ciconiidae</taxon>
        <taxon>Mycteria</taxon>
    </lineage>
</organism>